<gene>
    <name evidence="2" type="ORF">BRAFLDRAFT_88512</name>
</gene>
<proteinExistence type="predicted"/>
<dbReference type="InParanoid" id="C3ZD53"/>
<accession>C3ZD53</accession>
<feature type="compositionally biased region" description="Basic and acidic residues" evidence="1">
    <location>
        <begin position="298"/>
        <end position="310"/>
    </location>
</feature>
<evidence type="ECO:0000313" key="2">
    <source>
        <dbReference type="EMBL" id="EEN49564.1"/>
    </source>
</evidence>
<dbReference type="AlphaFoldDB" id="C3ZD53"/>
<feature type="compositionally biased region" description="Polar residues" evidence="1">
    <location>
        <begin position="158"/>
        <end position="171"/>
    </location>
</feature>
<feature type="region of interest" description="Disordered" evidence="1">
    <location>
        <begin position="224"/>
        <end position="332"/>
    </location>
</feature>
<sequence>MATWRKPLTSNVRQPATVGYRAPPMKKVASLGLNISRDVPNLLEQIYTSKQGRKRVQKVETVLIHRVGESSSDSCAPLEYTASFEASHPAYTCLLPTSAETSDYQDLLPPSNVSKDSPSTSKPSTDNETVTEDGNKDEQISDEEQRDVDAKDDAVGQDTVSDTGENMSSASLDVVRNSEEDTTFPTSSISLSPDKYDPVGPEEIILHEQADALELERLTGAILTSTQKTDAGVQKSSEKSRDDVYALVSGEGKHVPKDITALPVKKTPSRRGPPPPRPPRSNSQKRVHFGTVATVGEEVPRDNWKGDRRQQSPGQAPDQQKPAGGLERSASNVSYIDITGIRKDSRPLIFV</sequence>
<feature type="region of interest" description="Disordered" evidence="1">
    <location>
        <begin position="102"/>
        <end position="196"/>
    </location>
</feature>
<evidence type="ECO:0000256" key="1">
    <source>
        <dbReference type="SAM" id="MobiDB-lite"/>
    </source>
</evidence>
<feature type="compositionally biased region" description="Low complexity" evidence="1">
    <location>
        <begin position="114"/>
        <end position="126"/>
    </location>
</feature>
<organism>
    <name type="scientific">Branchiostoma floridae</name>
    <name type="common">Florida lancelet</name>
    <name type="synonym">Amphioxus</name>
    <dbReference type="NCBI Taxonomy" id="7739"/>
    <lineage>
        <taxon>Eukaryota</taxon>
        <taxon>Metazoa</taxon>
        <taxon>Chordata</taxon>
        <taxon>Cephalochordata</taxon>
        <taxon>Leptocardii</taxon>
        <taxon>Amphioxiformes</taxon>
        <taxon>Branchiostomatidae</taxon>
        <taxon>Branchiostoma</taxon>
    </lineage>
</organism>
<protein>
    <submittedName>
        <fullName evidence="2">Uncharacterized protein</fullName>
    </submittedName>
</protein>
<dbReference type="EMBL" id="GG666611">
    <property type="protein sequence ID" value="EEN49564.1"/>
    <property type="molecule type" value="Genomic_DNA"/>
</dbReference>
<reference evidence="2" key="1">
    <citation type="journal article" date="2008" name="Nature">
        <title>The amphioxus genome and the evolution of the chordate karyotype.</title>
        <authorList>
            <consortium name="US DOE Joint Genome Institute (JGI-PGF)"/>
            <person name="Putnam N.H."/>
            <person name="Butts T."/>
            <person name="Ferrier D.E.K."/>
            <person name="Furlong R.F."/>
            <person name="Hellsten U."/>
            <person name="Kawashima T."/>
            <person name="Robinson-Rechavi M."/>
            <person name="Shoguchi E."/>
            <person name="Terry A."/>
            <person name="Yu J.-K."/>
            <person name="Benito-Gutierrez E.L."/>
            <person name="Dubchak I."/>
            <person name="Garcia-Fernandez J."/>
            <person name="Gibson-Brown J.J."/>
            <person name="Grigoriev I.V."/>
            <person name="Horton A.C."/>
            <person name="de Jong P.J."/>
            <person name="Jurka J."/>
            <person name="Kapitonov V.V."/>
            <person name="Kohara Y."/>
            <person name="Kuroki Y."/>
            <person name="Lindquist E."/>
            <person name="Lucas S."/>
            <person name="Osoegawa K."/>
            <person name="Pennacchio L.A."/>
            <person name="Salamov A.A."/>
            <person name="Satou Y."/>
            <person name="Sauka-Spengler T."/>
            <person name="Schmutz J."/>
            <person name="Shin-I T."/>
            <person name="Toyoda A."/>
            <person name="Bronner-Fraser M."/>
            <person name="Fujiyama A."/>
            <person name="Holland L.Z."/>
            <person name="Holland P.W.H."/>
            <person name="Satoh N."/>
            <person name="Rokhsar D.S."/>
        </authorList>
    </citation>
    <scope>NUCLEOTIDE SEQUENCE [LARGE SCALE GENOMIC DNA]</scope>
    <source>
        <strain evidence="2">S238N-H82</strain>
        <tissue evidence="2">Testes</tissue>
    </source>
</reference>
<name>C3ZD53_BRAFL</name>